<evidence type="ECO:0000313" key="2">
    <source>
        <dbReference type="Proteomes" id="UP001163603"/>
    </source>
</evidence>
<dbReference type="EMBL" id="CM047750">
    <property type="protein sequence ID" value="KAJ0008462.1"/>
    <property type="molecule type" value="Genomic_DNA"/>
</dbReference>
<evidence type="ECO:0000313" key="1">
    <source>
        <dbReference type="EMBL" id="KAJ0008462.1"/>
    </source>
</evidence>
<name>A0ACC0X1T7_9ROSI</name>
<accession>A0ACC0X1T7</accession>
<reference evidence="2" key="1">
    <citation type="journal article" date="2023" name="G3 (Bethesda)">
        <title>Genome assembly and association tests identify interacting loci associated with vigor, precocity, and sex in interspecific pistachio rootstocks.</title>
        <authorList>
            <person name="Palmer W."/>
            <person name="Jacygrad E."/>
            <person name="Sagayaradj S."/>
            <person name="Cavanaugh K."/>
            <person name="Han R."/>
            <person name="Bertier L."/>
            <person name="Beede B."/>
            <person name="Kafkas S."/>
            <person name="Golino D."/>
            <person name="Preece J."/>
            <person name="Michelmore R."/>
        </authorList>
    </citation>
    <scope>NUCLEOTIDE SEQUENCE [LARGE SCALE GENOMIC DNA]</scope>
</reference>
<organism evidence="1 2">
    <name type="scientific">Pistacia integerrima</name>
    <dbReference type="NCBI Taxonomy" id="434235"/>
    <lineage>
        <taxon>Eukaryota</taxon>
        <taxon>Viridiplantae</taxon>
        <taxon>Streptophyta</taxon>
        <taxon>Embryophyta</taxon>
        <taxon>Tracheophyta</taxon>
        <taxon>Spermatophyta</taxon>
        <taxon>Magnoliopsida</taxon>
        <taxon>eudicotyledons</taxon>
        <taxon>Gunneridae</taxon>
        <taxon>Pentapetalae</taxon>
        <taxon>rosids</taxon>
        <taxon>malvids</taxon>
        <taxon>Sapindales</taxon>
        <taxon>Anacardiaceae</taxon>
        <taxon>Pistacia</taxon>
    </lineage>
</organism>
<sequence length="124" mass="13750">MFHLWSQDSDFVSKTVDLAVRELIAIATPAQETEVQLNHAKEATKSAVLINLESRMIVSEDIGRQILTYGERKPVDHFLKGVDAITLNNITNIGQKIISSPLTMASYGDMIDAPSYESVSSKFH</sequence>
<protein>
    <submittedName>
        <fullName evidence="1">Uncharacterized protein</fullName>
    </submittedName>
</protein>
<dbReference type="Proteomes" id="UP001163603">
    <property type="component" value="Chromosome 15"/>
</dbReference>
<gene>
    <name evidence="1" type="ORF">Pint_29605</name>
</gene>
<comment type="caution">
    <text evidence="1">The sequence shown here is derived from an EMBL/GenBank/DDBJ whole genome shotgun (WGS) entry which is preliminary data.</text>
</comment>
<proteinExistence type="predicted"/>
<keyword evidence="2" id="KW-1185">Reference proteome</keyword>